<keyword evidence="3" id="KW-1185">Reference proteome</keyword>
<sequence>MAVFDFNDGGALVNSNGATPSITFDEEGITFVLSSAAGNPGTETVAYSPDTIEQLSISDFTTGGAFTLNIAGTEPNQYFSGNGLQFTIGTYLSGTWNITFVAVDPNNGNALLPGSNYVVTNATTSGQVITVPDSGAVYSQIRFTASNPGTNTITIDNLTANLLCFLEGTRIATPEGEKAVQDLRAGDRVLTAGGGISTVQWLGEQPVETTLSNPSKVNPIRIRAGALAKNVPARDLLVSPDHAIGIDGYLVNASALINGSSITREARMPSGGFTYFHVETGTHELLLAEGCAAESYVDFIGREGFVNGTERAEAPAIPEMAAPRISAARHLPPAIRDALARRAEALGLASRAA</sequence>
<dbReference type="Gene3D" id="2.170.16.10">
    <property type="entry name" value="Hedgehog/Intein (Hint) domain"/>
    <property type="match status" value="1"/>
</dbReference>
<evidence type="ECO:0000313" key="3">
    <source>
        <dbReference type="Proteomes" id="UP000030960"/>
    </source>
</evidence>
<dbReference type="EMBL" id="JSUQ01000020">
    <property type="protein sequence ID" value="KHQ50957.1"/>
    <property type="molecule type" value="Genomic_DNA"/>
</dbReference>
<evidence type="ECO:0000313" key="2">
    <source>
        <dbReference type="EMBL" id="KHQ50957.1"/>
    </source>
</evidence>
<feature type="domain" description="Hedgehog/Intein (Hint)" evidence="1">
    <location>
        <begin position="164"/>
        <end position="298"/>
    </location>
</feature>
<dbReference type="AlphaFoldDB" id="A0A0B3RSL3"/>
<dbReference type="STRING" id="561184.SAMN05216376_102479"/>
<organism evidence="2 3">
    <name type="scientific">Mameliella alba</name>
    <dbReference type="NCBI Taxonomy" id="561184"/>
    <lineage>
        <taxon>Bacteria</taxon>
        <taxon>Pseudomonadati</taxon>
        <taxon>Pseudomonadota</taxon>
        <taxon>Alphaproteobacteria</taxon>
        <taxon>Rhodobacterales</taxon>
        <taxon>Roseobacteraceae</taxon>
        <taxon>Mameliella</taxon>
    </lineage>
</organism>
<name>A0A0B3RSL3_9RHOB</name>
<accession>A0A0B3RSL3</accession>
<protein>
    <submittedName>
        <fullName evidence="2">Type I secretion target repeat protein</fullName>
    </submittedName>
</protein>
<reference evidence="2 3" key="1">
    <citation type="submission" date="2014-10" db="EMBL/GenBank/DDBJ databases">
        <title>Genome sequence of Ponticoccus sp. strain UMTAT08 isolated from clonal culture of toxic dinoflagellate Alexandrium tamiyavanichii.</title>
        <authorList>
            <person name="Gan H.Y."/>
            <person name="Muhd D.-D."/>
            <person name="Mohd Noor M.E."/>
            <person name="Yeong Y.S."/>
            <person name="Usup G."/>
        </authorList>
    </citation>
    <scope>NUCLEOTIDE SEQUENCE [LARGE SCALE GENOMIC DNA]</scope>
    <source>
        <strain evidence="2 3">UMTAT08</strain>
    </source>
</reference>
<dbReference type="RefSeq" id="WP_052244742.1">
    <property type="nucleotide sequence ID" value="NZ_JSUQ01000020.1"/>
</dbReference>
<dbReference type="OrthoDB" id="6305173at2"/>
<comment type="caution">
    <text evidence="2">The sequence shown here is derived from an EMBL/GenBank/DDBJ whole genome shotgun (WGS) entry which is preliminary data.</text>
</comment>
<evidence type="ECO:0000259" key="1">
    <source>
        <dbReference type="Pfam" id="PF13403"/>
    </source>
</evidence>
<dbReference type="InterPro" id="IPR028992">
    <property type="entry name" value="Hedgehog/Intein_dom"/>
</dbReference>
<proteinExistence type="predicted"/>
<dbReference type="InterPro" id="IPR036844">
    <property type="entry name" value="Hint_dom_sf"/>
</dbReference>
<gene>
    <name evidence="2" type="ORF">OA50_04324</name>
</gene>
<dbReference type="SUPFAM" id="SSF51294">
    <property type="entry name" value="Hedgehog/intein (Hint) domain"/>
    <property type="match status" value="1"/>
</dbReference>
<dbReference type="Proteomes" id="UP000030960">
    <property type="component" value="Unassembled WGS sequence"/>
</dbReference>
<dbReference type="Pfam" id="PF13403">
    <property type="entry name" value="Hint_2"/>
    <property type="match status" value="1"/>
</dbReference>